<dbReference type="EMBL" id="CP038033">
    <property type="protein sequence ID" value="QBQ55222.1"/>
    <property type="molecule type" value="Genomic_DNA"/>
</dbReference>
<dbReference type="Proteomes" id="UP000294325">
    <property type="component" value="Chromosome"/>
</dbReference>
<dbReference type="KEGG" id="nwr:E3U44_12400"/>
<dbReference type="AlphaFoldDB" id="A0A4P7C366"/>
<sequence>MNCRQILRLGLMAILGSEASTLSAESLPQGMGNVENLAGCFDVTYRFVEDGVHDLFAEKYTLDEPIREWIGFQQEEKNAFILQHATLNADQVASHFHEVWKYHPDKESWTQEVWSRSYQDEGRKLRYQCTAPWKMNRWECHAGKAEKPFRDSGAPFGFNRTDYKRLDRENILLVTPSGWVQNESNKKLSASDQIISYELGWITYRRLEDKSCKAALERFPREAVDK</sequence>
<keyword evidence="2" id="KW-1185">Reference proteome</keyword>
<reference evidence="1 2" key="1">
    <citation type="submission" date="2019-03" db="EMBL/GenBank/DDBJ databases">
        <title>The genome sequence of Nitrosococcus wardiae strain D1FHST reveals the archetypal metabolic capacity of ammonia-oxidizing Gammaproteobacteria.</title>
        <authorList>
            <person name="Wang L."/>
            <person name="Lim C.K."/>
            <person name="Hanson T.E."/>
            <person name="Dang H."/>
            <person name="Klotz M.G."/>
        </authorList>
    </citation>
    <scope>NUCLEOTIDE SEQUENCE [LARGE SCALE GENOMIC DNA]</scope>
    <source>
        <strain evidence="1 2">D1FHS</strain>
    </source>
</reference>
<evidence type="ECO:0000313" key="1">
    <source>
        <dbReference type="EMBL" id="QBQ55222.1"/>
    </source>
</evidence>
<dbReference type="Pfam" id="PF20311">
    <property type="entry name" value="DUF6607"/>
    <property type="match status" value="1"/>
</dbReference>
<protein>
    <submittedName>
        <fullName evidence="1">Uncharacterized protein</fullName>
    </submittedName>
</protein>
<dbReference type="RefSeq" id="WP_134358487.1">
    <property type="nucleotide sequence ID" value="NZ_CP038033.1"/>
</dbReference>
<dbReference type="OrthoDB" id="8564954at2"/>
<name>A0A4P7C366_9GAMM</name>
<organism evidence="1 2">
    <name type="scientific">Nitrosococcus wardiae</name>
    <dbReference type="NCBI Taxonomy" id="1814290"/>
    <lineage>
        <taxon>Bacteria</taxon>
        <taxon>Pseudomonadati</taxon>
        <taxon>Pseudomonadota</taxon>
        <taxon>Gammaproteobacteria</taxon>
        <taxon>Chromatiales</taxon>
        <taxon>Chromatiaceae</taxon>
        <taxon>Nitrosococcus</taxon>
    </lineage>
</organism>
<dbReference type="InterPro" id="IPR046715">
    <property type="entry name" value="DUF6607"/>
</dbReference>
<evidence type="ECO:0000313" key="2">
    <source>
        <dbReference type="Proteomes" id="UP000294325"/>
    </source>
</evidence>
<accession>A0A4P7C366</accession>
<gene>
    <name evidence="1" type="ORF">E3U44_12400</name>
</gene>
<proteinExistence type="predicted"/>